<feature type="region of interest" description="Disordered" evidence="1">
    <location>
        <begin position="187"/>
        <end position="237"/>
    </location>
</feature>
<evidence type="ECO:0000256" key="1">
    <source>
        <dbReference type="SAM" id="MobiDB-lite"/>
    </source>
</evidence>
<accession>A0A979FL08</accession>
<feature type="compositionally biased region" description="Polar residues" evidence="1">
    <location>
        <begin position="32"/>
        <end position="43"/>
    </location>
</feature>
<dbReference type="Proteomes" id="UP000694843">
    <property type="component" value="Unplaced"/>
</dbReference>
<dbReference type="GO" id="GO:0099604">
    <property type="term" value="F:ligand-gated calcium channel activity"/>
    <property type="evidence" value="ECO:0007669"/>
    <property type="project" value="TreeGrafter"/>
</dbReference>
<gene>
    <name evidence="4" type="primary">LOC108669712</name>
</gene>
<reference evidence="4" key="1">
    <citation type="submission" date="2025-08" db="UniProtKB">
        <authorList>
            <consortium name="RefSeq"/>
        </authorList>
    </citation>
    <scope>IDENTIFICATION</scope>
    <source>
        <tissue evidence="4">Whole organism</tissue>
    </source>
</reference>
<dbReference type="AlphaFoldDB" id="A0A979FL08"/>
<dbReference type="OrthoDB" id="6378479at2759"/>
<evidence type="ECO:0000313" key="3">
    <source>
        <dbReference type="Proteomes" id="UP000694843"/>
    </source>
</evidence>
<sequence>MDGRPRVDDGSYMPTVSDTLPAMLPPALMSPTRPQSADSEDSQVQLMEHMRSPSRNTFGSRSVMGSFFAHTHLNSFIINDLTNYSMNDQRWTLQRKKIGLARRTKGTSEKKSRDLKSRDITLNFVRQFKRKECIKYVKARASGSSNICYCGLREERHRLLPPPSLFIQPQPLHNTDTRIPVLEDDQAPTLNLFPGHPLDPYSPHNRGGGRPGSDPQVPSQEYDHFEPTKPGVSSGANMMFPKELMKTLDGEEDATNTAWNMGRCIAEYPTDAYGLIDFVSETSGSSKPAKYVRMSNTTSMDKVLSLLIDYWRLTEPVRPNLVLSVTGGAKNFKLDGNKKAVFNTGLIKAVRSTNAWLLTGGVHVGVMRSVGEAVNEGQHIIREESVHLVRGIKCLGVAPFGYVKDYESLVNDDPGAFSKVRYKVDEKIEKHANISLNGDHTHFILVDNGMRHSFSGADRFRTRLEEAIQAPEPSGLGIPVVLLLLEGGMSSIVKCSMALKSRIPVVVVAGTGRAADLIAYGVSMTVCTDLVLQCCQLADLITIYDINSGEPMDKYILFALLKGDGLASESSRLDQLHLSLLWNRPDIA</sequence>
<dbReference type="GeneID" id="108669712"/>
<feature type="non-terminal residue" evidence="4">
    <location>
        <position position="588"/>
    </location>
</feature>
<keyword evidence="3" id="KW-1185">Reference proteome</keyword>
<evidence type="ECO:0000259" key="2">
    <source>
        <dbReference type="Pfam" id="PF18139"/>
    </source>
</evidence>
<evidence type="ECO:0000313" key="4">
    <source>
        <dbReference type="RefSeq" id="XP_047737212.1"/>
    </source>
</evidence>
<dbReference type="InterPro" id="IPR041491">
    <property type="entry name" value="TRPM_SLOG"/>
</dbReference>
<dbReference type="GO" id="GO:0005886">
    <property type="term" value="C:plasma membrane"/>
    <property type="evidence" value="ECO:0007669"/>
    <property type="project" value="TreeGrafter"/>
</dbReference>
<feature type="domain" description="TRPM SLOG" evidence="2">
    <location>
        <begin position="289"/>
        <end position="525"/>
    </location>
</feature>
<feature type="compositionally biased region" description="Low complexity" evidence="1">
    <location>
        <begin position="20"/>
        <end position="29"/>
    </location>
</feature>
<dbReference type="KEGG" id="hazt:108669712"/>
<dbReference type="InterPro" id="IPR050927">
    <property type="entry name" value="TRPM"/>
</dbReference>
<feature type="region of interest" description="Disordered" evidence="1">
    <location>
        <begin position="1"/>
        <end position="43"/>
    </location>
</feature>
<dbReference type="Pfam" id="PF18139">
    <property type="entry name" value="LSDAT_euk"/>
    <property type="match status" value="1"/>
</dbReference>
<name>A0A979FL08_HYAAZ</name>
<dbReference type="PANTHER" id="PTHR13800">
    <property type="entry name" value="TRANSIENT RECEPTOR POTENTIAL CATION CHANNEL, SUBFAMILY M, MEMBER 6"/>
    <property type="match status" value="1"/>
</dbReference>
<organism evidence="3 4">
    <name type="scientific">Hyalella azteca</name>
    <name type="common">Amphipod</name>
    <dbReference type="NCBI Taxonomy" id="294128"/>
    <lineage>
        <taxon>Eukaryota</taxon>
        <taxon>Metazoa</taxon>
        <taxon>Ecdysozoa</taxon>
        <taxon>Arthropoda</taxon>
        <taxon>Crustacea</taxon>
        <taxon>Multicrustacea</taxon>
        <taxon>Malacostraca</taxon>
        <taxon>Eumalacostraca</taxon>
        <taxon>Peracarida</taxon>
        <taxon>Amphipoda</taxon>
        <taxon>Senticaudata</taxon>
        <taxon>Talitrida</taxon>
        <taxon>Talitroidea</taxon>
        <taxon>Hyalellidae</taxon>
        <taxon>Hyalella</taxon>
    </lineage>
</organism>
<protein>
    <submittedName>
        <fullName evidence="4">Transient receptor potential cation channel subfamily M member-like 2</fullName>
    </submittedName>
</protein>
<dbReference type="PANTHER" id="PTHR13800:SF12">
    <property type="entry name" value="TRANSIENT RECEPTOR POTENTIAL CATION CHANNEL SUBFAMILY M MEMBER-LIKE 2"/>
    <property type="match status" value="1"/>
</dbReference>
<dbReference type="RefSeq" id="XP_047737212.1">
    <property type="nucleotide sequence ID" value="XM_047881256.1"/>
</dbReference>
<proteinExistence type="predicted"/>